<proteinExistence type="predicted"/>
<organism evidence="1 2">
    <name type="scientific">Hymenobacter cavernae</name>
    <dbReference type="NCBI Taxonomy" id="2044852"/>
    <lineage>
        <taxon>Bacteria</taxon>
        <taxon>Pseudomonadati</taxon>
        <taxon>Bacteroidota</taxon>
        <taxon>Cytophagia</taxon>
        <taxon>Cytophagales</taxon>
        <taxon>Hymenobacteraceae</taxon>
        <taxon>Hymenobacter</taxon>
    </lineage>
</organism>
<dbReference type="InterPro" id="IPR043733">
    <property type="entry name" value="DUF5677"/>
</dbReference>
<evidence type="ECO:0008006" key="3">
    <source>
        <dbReference type="Google" id="ProtNLM"/>
    </source>
</evidence>
<dbReference type="RefSeq" id="WP_188814503.1">
    <property type="nucleotide sequence ID" value="NZ_BMHT01000004.1"/>
</dbReference>
<evidence type="ECO:0000313" key="2">
    <source>
        <dbReference type="Proteomes" id="UP000632273"/>
    </source>
</evidence>
<sequence>MNASEISQLKKEVIKRAVSEFKESQGTIYDMMCDSEVYFKLGPLIDFIISRAIRVNQLTKQGSIEDAEILFRSMLEGFMKLLYIITAETDDEYKERVKEYYIILGDIERLRSSDKYKVLVEAKINNELDPYSKLILTLEEEEALKQKESWSNRKYRQQVKAKWSYSELSKYLADSLKGGVFVPLVLLDHYYKHASHIAHADQTIFKNKWMEPFIGNEFKRLTNLGYTIKLLRIVNELIFWIGLELAKFVRNEPVYDIIFNRYTNYKKDIIVTHNYVATIAMNGGRNS</sequence>
<comment type="caution">
    <text evidence="1">The sequence shown here is derived from an EMBL/GenBank/DDBJ whole genome shotgun (WGS) entry which is preliminary data.</text>
</comment>
<protein>
    <recommendedName>
        <fullName evidence="3">AbiV family abortive infection protein</fullName>
    </recommendedName>
</protein>
<name>A0ABQ1UBZ3_9BACT</name>
<dbReference type="EMBL" id="BMHT01000004">
    <property type="protein sequence ID" value="GGF14200.1"/>
    <property type="molecule type" value="Genomic_DNA"/>
</dbReference>
<evidence type="ECO:0000313" key="1">
    <source>
        <dbReference type="EMBL" id="GGF14200.1"/>
    </source>
</evidence>
<keyword evidence="2" id="KW-1185">Reference proteome</keyword>
<dbReference type="Pfam" id="PF18928">
    <property type="entry name" value="DUF5677"/>
    <property type="match status" value="1"/>
</dbReference>
<accession>A0ABQ1UBZ3</accession>
<gene>
    <name evidence="1" type="ORF">GCM10011383_26840</name>
</gene>
<dbReference type="Proteomes" id="UP000632273">
    <property type="component" value="Unassembled WGS sequence"/>
</dbReference>
<reference evidence="2" key="1">
    <citation type="journal article" date="2019" name="Int. J. Syst. Evol. Microbiol.">
        <title>The Global Catalogue of Microorganisms (GCM) 10K type strain sequencing project: providing services to taxonomists for standard genome sequencing and annotation.</title>
        <authorList>
            <consortium name="The Broad Institute Genomics Platform"/>
            <consortium name="The Broad Institute Genome Sequencing Center for Infectious Disease"/>
            <person name="Wu L."/>
            <person name="Ma J."/>
        </authorList>
    </citation>
    <scope>NUCLEOTIDE SEQUENCE [LARGE SCALE GENOMIC DNA]</scope>
    <source>
        <strain evidence="2">CGMCC 1.15197</strain>
    </source>
</reference>